<accession>A0ABV7E859</accession>
<proteinExistence type="predicted"/>
<dbReference type="PANTHER" id="PTHR33490">
    <property type="entry name" value="BLR5614 PROTEIN-RELATED"/>
    <property type="match status" value="1"/>
</dbReference>
<dbReference type="Pfam" id="PF01841">
    <property type="entry name" value="Transglut_core"/>
    <property type="match status" value="1"/>
</dbReference>
<dbReference type="SUPFAM" id="SSF54001">
    <property type="entry name" value="Cysteine proteinases"/>
    <property type="match status" value="1"/>
</dbReference>
<dbReference type="SMART" id="SM00460">
    <property type="entry name" value="TGc"/>
    <property type="match status" value="1"/>
</dbReference>
<dbReference type="Proteomes" id="UP001595456">
    <property type="component" value="Unassembled WGS sequence"/>
</dbReference>
<evidence type="ECO:0000313" key="3">
    <source>
        <dbReference type="Proteomes" id="UP001595456"/>
    </source>
</evidence>
<dbReference type="InterPro" id="IPR002931">
    <property type="entry name" value="Transglutaminase-like"/>
</dbReference>
<dbReference type="RefSeq" id="WP_336926462.1">
    <property type="nucleotide sequence ID" value="NZ_JBANRO010000007.1"/>
</dbReference>
<dbReference type="EMBL" id="JBHRST010000020">
    <property type="protein sequence ID" value="MFC3098733.1"/>
    <property type="molecule type" value="Genomic_DNA"/>
</dbReference>
<sequence>MRLSIRHTTRYVFTEPVAHGVQRLRLMPKETQGQRILDWAMELTGAREELSYDDQNHNHVTLVSVLPGATEVEISCRGTVETEDHAGVIGRHAGHMPLWAFLSHTPLTKPGPRLRQLVNGLDKGGSSVEVLHRLSAAVLAAVAYETGVTHVETTAEEALAHGRGVCQDHAHAFIAAARMLDIPARYVSGYLMMNDRVYQEATHAWAEAFVEGLGWVGFDISNQISPDPRYVRVATGRDYSDAAPIVGISFGAMSEDLHVELAIEQQMVEQ</sequence>
<dbReference type="Gene3D" id="3.10.620.30">
    <property type="match status" value="1"/>
</dbReference>
<evidence type="ECO:0000313" key="2">
    <source>
        <dbReference type="EMBL" id="MFC3098733.1"/>
    </source>
</evidence>
<dbReference type="InterPro" id="IPR038765">
    <property type="entry name" value="Papain-like_cys_pep_sf"/>
</dbReference>
<feature type="domain" description="Transglutaminase-like" evidence="1">
    <location>
        <begin position="158"/>
        <end position="222"/>
    </location>
</feature>
<reference evidence="3" key="1">
    <citation type="journal article" date="2019" name="Int. J. Syst. Evol. Microbiol.">
        <title>The Global Catalogue of Microorganisms (GCM) 10K type strain sequencing project: providing services to taxonomists for standard genome sequencing and annotation.</title>
        <authorList>
            <consortium name="The Broad Institute Genomics Platform"/>
            <consortium name="The Broad Institute Genome Sequencing Center for Infectious Disease"/>
            <person name="Wu L."/>
            <person name="Ma J."/>
        </authorList>
    </citation>
    <scope>NUCLEOTIDE SEQUENCE [LARGE SCALE GENOMIC DNA]</scope>
    <source>
        <strain evidence="3">KCTC 52607</strain>
    </source>
</reference>
<evidence type="ECO:0000259" key="1">
    <source>
        <dbReference type="SMART" id="SM00460"/>
    </source>
</evidence>
<gene>
    <name evidence="2" type="ORF">ACFODU_13130</name>
</gene>
<dbReference type="PANTHER" id="PTHR33490:SF6">
    <property type="entry name" value="SLL1049 PROTEIN"/>
    <property type="match status" value="1"/>
</dbReference>
<organism evidence="2 3">
    <name type="scientific">Alteraurantiacibacter palmitatis</name>
    <dbReference type="NCBI Taxonomy" id="2054628"/>
    <lineage>
        <taxon>Bacteria</taxon>
        <taxon>Pseudomonadati</taxon>
        <taxon>Pseudomonadota</taxon>
        <taxon>Alphaproteobacteria</taxon>
        <taxon>Sphingomonadales</taxon>
        <taxon>Erythrobacteraceae</taxon>
        <taxon>Alteraurantiacibacter</taxon>
    </lineage>
</organism>
<dbReference type="Pfam" id="PF08379">
    <property type="entry name" value="Bact_transglu_N"/>
    <property type="match status" value="1"/>
</dbReference>
<keyword evidence="3" id="KW-1185">Reference proteome</keyword>
<protein>
    <submittedName>
        <fullName evidence="2">Transglutaminase family protein</fullName>
    </submittedName>
</protein>
<name>A0ABV7E859_9SPHN</name>
<comment type="caution">
    <text evidence="2">The sequence shown here is derived from an EMBL/GenBank/DDBJ whole genome shotgun (WGS) entry which is preliminary data.</text>
</comment>
<dbReference type="InterPro" id="IPR013589">
    <property type="entry name" value="Bac_transglu_N"/>
</dbReference>